<comment type="catalytic activity">
    <reaction evidence="6">
        <text>L-threonyl-[protein] + ATP = 3-O-(5'-adenylyl)-L-threonyl-[protein] + diphosphate</text>
        <dbReference type="Rhea" id="RHEA:54292"/>
        <dbReference type="Rhea" id="RHEA-COMP:11060"/>
        <dbReference type="Rhea" id="RHEA-COMP:13847"/>
        <dbReference type="ChEBI" id="CHEBI:30013"/>
        <dbReference type="ChEBI" id="CHEBI:30616"/>
        <dbReference type="ChEBI" id="CHEBI:33019"/>
        <dbReference type="ChEBI" id="CHEBI:138113"/>
        <dbReference type="EC" id="2.7.7.108"/>
    </reaction>
</comment>
<accession>A0ABS3TI64</accession>
<comment type="caution">
    <text evidence="9">The sequence shown here is derived from an EMBL/GenBank/DDBJ whole genome shotgun (WGS) entry which is preliminary data.</text>
</comment>
<keyword evidence="1" id="KW-0808">Transferase</keyword>
<dbReference type="Gene3D" id="1.10.3290.10">
    <property type="entry name" value="Fido-like domain"/>
    <property type="match status" value="1"/>
</dbReference>
<keyword evidence="4" id="KW-0067">ATP-binding</keyword>
<evidence type="ECO:0000256" key="6">
    <source>
        <dbReference type="ARBA" id="ARBA00047939"/>
    </source>
</evidence>
<dbReference type="RefSeq" id="WP_208308546.1">
    <property type="nucleotide sequence ID" value="NZ_JAGETX010000010.1"/>
</dbReference>
<dbReference type="InterPro" id="IPR036597">
    <property type="entry name" value="Fido-like_dom_sf"/>
</dbReference>
<proteinExistence type="predicted"/>
<keyword evidence="3" id="KW-0547">Nucleotide-binding</keyword>
<evidence type="ECO:0000313" key="9">
    <source>
        <dbReference type="EMBL" id="MBO3272279.1"/>
    </source>
</evidence>
<evidence type="ECO:0000256" key="5">
    <source>
        <dbReference type="ARBA" id="ARBA00034531"/>
    </source>
</evidence>
<organism evidence="9 10">
    <name type="scientific">Hymenobacter defluvii</name>
    <dbReference type="NCBI Taxonomy" id="2054411"/>
    <lineage>
        <taxon>Bacteria</taxon>
        <taxon>Pseudomonadati</taxon>
        <taxon>Bacteroidota</taxon>
        <taxon>Cytophagia</taxon>
        <taxon>Cytophagales</taxon>
        <taxon>Hymenobacteraceae</taxon>
        <taxon>Hymenobacter</taxon>
    </lineage>
</organism>
<dbReference type="EMBL" id="JAGETX010000010">
    <property type="protein sequence ID" value="MBO3272279.1"/>
    <property type="molecule type" value="Genomic_DNA"/>
</dbReference>
<dbReference type="SUPFAM" id="SSF140931">
    <property type="entry name" value="Fic-like"/>
    <property type="match status" value="1"/>
</dbReference>
<evidence type="ECO:0000256" key="1">
    <source>
        <dbReference type="ARBA" id="ARBA00022679"/>
    </source>
</evidence>
<name>A0ABS3TI64_9BACT</name>
<dbReference type="PANTHER" id="PTHR39560:SF1">
    <property type="entry name" value="PROTEIN ADENYLYLTRANSFERASE FIC-RELATED"/>
    <property type="match status" value="1"/>
</dbReference>
<dbReference type="PROSITE" id="PS51459">
    <property type="entry name" value="FIDO"/>
    <property type="match status" value="1"/>
</dbReference>
<comment type="catalytic activity">
    <reaction evidence="7">
        <text>L-tyrosyl-[protein] + ATP = O-(5'-adenylyl)-L-tyrosyl-[protein] + diphosphate</text>
        <dbReference type="Rhea" id="RHEA:54288"/>
        <dbReference type="Rhea" id="RHEA-COMP:10136"/>
        <dbReference type="Rhea" id="RHEA-COMP:13846"/>
        <dbReference type="ChEBI" id="CHEBI:30616"/>
        <dbReference type="ChEBI" id="CHEBI:33019"/>
        <dbReference type="ChEBI" id="CHEBI:46858"/>
        <dbReference type="ChEBI" id="CHEBI:83624"/>
        <dbReference type="EC" id="2.7.7.108"/>
    </reaction>
</comment>
<protein>
    <recommendedName>
        <fullName evidence="5">protein adenylyltransferase</fullName>
        <ecNumber evidence="5">2.7.7.108</ecNumber>
    </recommendedName>
</protein>
<evidence type="ECO:0000256" key="3">
    <source>
        <dbReference type="ARBA" id="ARBA00022741"/>
    </source>
</evidence>
<dbReference type="Proteomes" id="UP000670527">
    <property type="component" value="Unassembled WGS sequence"/>
</dbReference>
<keyword evidence="10" id="KW-1185">Reference proteome</keyword>
<dbReference type="Pfam" id="PF02661">
    <property type="entry name" value="Fic"/>
    <property type="match status" value="1"/>
</dbReference>
<feature type="domain" description="Fido" evidence="8">
    <location>
        <begin position="50"/>
        <end position="213"/>
    </location>
</feature>
<dbReference type="EC" id="2.7.7.108" evidence="5"/>
<sequence length="436" mass="48280">MDGFLDETTGVLKNKLGVASAKELELYEADFSVPRMAQLLGGAKELAATFDAAYFRAIHQHIFQDVYQWAGQTRAAGAFQGEKRTFAYASENEFQPRVMRYAPYTQIEQRLDAIGEQLQRENILRGHSTKDTFAERAAYYFDQFNHTHGFREGNGRTLQIAFTQLGKEAGYAVDFSRVDPRELNKARDLAMLRPAGPEHPVQNLAALAQLFKQITEPLPGPAAVAARDPQQARPVLEPSPILSMMEKLRVMQASSYEVGAGLRDIDRGDTTRGTQLVRQVNDVIFQPYRVAELGNQIRAAAREVGTHPVLSQDAELVKDTQRLAATVIVVQHVVARETFVEKADKLAKSLTSHWPKEAESLRQVAAAVEHNAPLGTENGKPVNVALGLALQLTELRNAGQELHYATKTLVELQQHPSIAQQLAVRVPGKDADGLER</sequence>
<evidence type="ECO:0000259" key="8">
    <source>
        <dbReference type="PROSITE" id="PS51459"/>
    </source>
</evidence>
<evidence type="ECO:0000256" key="4">
    <source>
        <dbReference type="ARBA" id="ARBA00022840"/>
    </source>
</evidence>
<dbReference type="InterPro" id="IPR003812">
    <property type="entry name" value="Fido"/>
</dbReference>
<evidence type="ECO:0000256" key="2">
    <source>
        <dbReference type="ARBA" id="ARBA00022695"/>
    </source>
</evidence>
<gene>
    <name evidence="9" type="ORF">J4D97_16610</name>
</gene>
<keyword evidence="2" id="KW-0548">Nucleotidyltransferase</keyword>
<evidence type="ECO:0000313" key="10">
    <source>
        <dbReference type="Proteomes" id="UP000670527"/>
    </source>
</evidence>
<reference evidence="9 10" key="1">
    <citation type="submission" date="2021-03" db="EMBL/GenBank/DDBJ databases">
        <authorList>
            <person name="Kim M.K."/>
        </authorList>
    </citation>
    <scope>NUCLEOTIDE SEQUENCE [LARGE SCALE GENOMIC DNA]</scope>
    <source>
        <strain evidence="9 10">BT507</strain>
    </source>
</reference>
<evidence type="ECO:0000256" key="7">
    <source>
        <dbReference type="ARBA" id="ARBA00048696"/>
    </source>
</evidence>
<dbReference type="PANTHER" id="PTHR39560">
    <property type="entry name" value="PROTEIN ADENYLYLTRANSFERASE FIC-RELATED"/>
    <property type="match status" value="1"/>
</dbReference>